<dbReference type="Proteomes" id="UP001152795">
    <property type="component" value="Unassembled WGS sequence"/>
</dbReference>
<proteinExistence type="predicted"/>
<accession>A0A6S7LQG6</accession>
<organism evidence="1 2">
    <name type="scientific">Paramuricea clavata</name>
    <name type="common">Red gorgonian</name>
    <name type="synonym">Violescent sea-whip</name>
    <dbReference type="NCBI Taxonomy" id="317549"/>
    <lineage>
        <taxon>Eukaryota</taxon>
        <taxon>Metazoa</taxon>
        <taxon>Cnidaria</taxon>
        <taxon>Anthozoa</taxon>
        <taxon>Octocorallia</taxon>
        <taxon>Malacalcyonacea</taxon>
        <taxon>Plexauridae</taxon>
        <taxon>Paramuricea</taxon>
    </lineage>
</organism>
<dbReference type="AlphaFoldDB" id="A0A6S7LQG6"/>
<comment type="caution">
    <text evidence="1">The sequence shown here is derived from an EMBL/GenBank/DDBJ whole genome shotgun (WGS) entry which is preliminary data.</text>
</comment>
<keyword evidence="2" id="KW-1185">Reference proteome</keyword>
<feature type="non-terminal residue" evidence="1">
    <location>
        <position position="1"/>
    </location>
</feature>
<evidence type="ECO:0000313" key="2">
    <source>
        <dbReference type="Proteomes" id="UP001152795"/>
    </source>
</evidence>
<evidence type="ECO:0000313" key="1">
    <source>
        <dbReference type="EMBL" id="CAB4038039.1"/>
    </source>
</evidence>
<dbReference type="EMBL" id="CACRXK020023741">
    <property type="protein sequence ID" value="CAB4038039.1"/>
    <property type="molecule type" value="Genomic_DNA"/>
</dbReference>
<sequence>MSRQQRSKLKWTEQMNTDLLECKKKAMEFLKSENPPCHVNGRKKGYIQVMKDLWDKKGYEHLGLKSQNLRDQAARLEKINATAETRAIGKVSGGAVINDEREQTLDENQRRHNTISQLEFNNFENQNTISQNANLEVNSNLDLHTDNDIVQNSHERQETEAVEGFEVTNDCPGEPHAGIHEAGRLPDYVAVDIPSITIWGTQSGRLNNYVGRDFIDQRTQHINDWNNASQTQHIALKAAIVLLATALQKPSVKSKAKDHKECLEKRLALWKEGEVESLLREGRSIQKRLAKAKRNEPPNKAKIFAKLVMEGLINSALRYLNSALRYLSEADCDGVLPLTDDVMRQLQEKHPEAQEAKLGSLLFGPCEEVHDSLNQQIDGEMIRETALRTKGSGGPSGVDANGFKRIFACKSFKKSGVNLCEAVATMIRRLCTEYIDPRTIEPILANRLIPLDKGEGAVRPIGVGEVIRRIVGKCVMKVIKPDVIDASGSLQVCAGLKSGREAA</sequence>
<reference evidence="1" key="1">
    <citation type="submission" date="2020-04" db="EMBL/GenBank/DDBJ databases">
        <authorList>
            <person name="Alioto T."/>
            <person name="Alioto T."/>
            <person name="Gomez Garrido J."/>
        </authorList>
    </citation>
    <scope>NUCLEOTIDE SEQUENCE</scope>
    <source>
        <strain evidence="1">A484AB</strain>
    </source>
</reference>
<name>A0A6S7LQG6_PARCT</name>
<protein>
    <submittedName>
        <fullName evidence="1">Uncharacterized protein</fullName>
    </submittedName>
</protein>
<dbReference type="OrthoDB" id="5967439at2759"/>
<gene>
    <name evidence="1" type="ORF">PACLA_8A050114</name>
</gene>